<name>A0AAX6N003_9PEZI</name>
<dbReference type="Gene3D" id="3.30.360.10">
    <property type="entry name" value="Dihydrodipicolinate Reductase, domain 2"/>
    <property type="match status" value="1"/>
</dbReference>
<dbReference type="Pfam" id="PF01408">
    <property type="entry name" value="GFO_IDH_MocA"/>
    <property type="match status" value="1"/>
</dbReference>
<dbReference type="GO" id="GO:0000166">
    <property type="term" value="F:nucleotide binding"/>
    <property type="evidence" value="ECO:0007669"/>
    <property type="project" value="InterPro"/>
</dbReference>
<proteinExistence type="predicted"/>
<dbReference type="Proteomes" id="UP001369815">
    <property type="component" value="Unassembled WGS sequence"/>
</dbReference>
<feature type="domain" description="Gfo/Idh/MocA-like oxidoreductase N-terminal" evidence="2">
    <location>
        <begin position="37"/>
        <end position="169"/>
    </location>
</feature>
<dbReference type="InterPro" id="IPR000683">
    <property type="entry name" value="Gfo/Idh/MocA-like_OxRdtase_N"/>
</dbReference>
<sequence length="556" mass="61637">MAPHSTQDAEPSEFSDSVLANGVRPPTPPPMSASPPRVLVIGAGSRGHIYSQCIAESSNGVVVAVCEPHTYKREEFVRTYIQRDGKEPPEGSSFNDWRDFIQWEIRRREREAAGEDVPEGVDAAFVCVRDEMHHDVVVALAPLDLHIMCEKPLAGNLDQCVAMYQALTPSRSRKVFSVGHVLRYSPHNILLRKLLLEDRAVGDTLSIVHTEPVGYWHFAHSYVRGNWRKESTTAPSLLAKSCHDMDILLWLMCSPTRAGSDEPPHIPTEVTSMGSLQFFRKSRKPKAAGAATNCLSCPAEPECIYSSKRIYESPRHYGLETGNRSWPINIVLPDIESFGGDIERARPALLQRLAEDYDENTPQEVVDGKNWFGRCVFESDNDVCDEQVVNIKWDDDPLPSTTSSSSSSPSSAADDSVGNRGAKQATFHMIAQTKKQCERFTNIYGTAGEIYADSYTITVEDYKTGATRSYTPKLESGGHGGGDHGITRQFILAVDKVKNHGWDAPRAQSEFIGCSLEEIVRSHAIVFAAEDSRRGRKYVDFKTWCAEKDIAAIAAS</sequence>
<organism evidence="3 4">
    <name type="scientific">Daldinia eschscholtzii</name>
    <dbReference type="NCBI Taxonomy" id="292717"/>
    <lineage>
        <taxon>Eukaryota</taxon>
        <taxon>Fungi</taxon>
        <taxon>Dikarya</taxon>
        <taxon>Ascomycota</taxon>
        <taxon>Pezizomycotina</taxon>
        <taxon>Sordariomycetes</taxon>
        <taxon>Xylariomycetidae</taxon>
        <taxon>Xylariales</taxon>
        <taxon>Hypoxylaceae</taxon>
        <taxon>Daldinia</taxon>
    </lineage>
</organism>
<accession>A0AAX6N003</accession>
<dbReference type="Gene3D" id="3.40.50.720">
    <property type="entry name" value="NAD(P)-binding Rossmann-like Domain"/>
    <property type="match status" value="1"/>
</dbReference>
<keyword evidence="4" id="KW-1185">Reference proteome</keyword>
<evidence type="ECO:0000313" key="4">
    <source>
        <dbReference type="Proteomes" id="UP001369815"/>
    </source>
</evidence>
<dbReference type="AlphaFoldDB" id="A0AAX6N003"/>
<dbReference type="EMBL" id="JBANMG010000001">
    <property type="protein sequence ID" value="KAK6958240.1"/>
    <property type="molecule type" value="Genomic_DNA"/>
</dbReference>
<protein>
    <recommendedName>
        <fullName evidence="2">Gfo/Idh/MocA-like oxidoreductase N-terminal domain-containing protein</fullName>
    </recommendedName>
</protein>
<evidence type="ECO:0000259" key="2">
    <source>
        <dbReference type="Pfam" id="PF01408"/>
    </source>
</evidence>
<reference evidence="3 4" key="1">
    <citation type="journal article" date="2024" name="Front Chem Biol">
        <title>Unveiling the potential of Daldinia eschscholtzii MFLUCC 19-0629 through bioactivity and bioinformatics studies for enhanced sustainable agriculture production.</title>
        <authorList>
            <person name="Brooks S."/>
            <person name="Weaver J.A."/>
            <person name="Klomchit A."/>
            <person name="Alharthi S.A."/>
            <person name="Onlamun T."/>
            <person name="Nurani R."/>
            <person name="Vong T.K."/>
            <person name="Alberti F."/>
            <person name="Greco C."/>
        </authorList>
    </citation>
    <scope>NUCLEOTIDE SEQUENCE [LARGE SCALE GENOMIC DNA]</scope>
    <source>
        <strain evidence="3">MFLUCC 19-0629</strain>
    </source>
</reference>
<evidence type="ECO:0000256" key="1">
    <source>
        <dbReference type="SAM" id="MobiDB-lite"/>
    </source>
</evidence>
<gene>
    <name evidence="3" type="ORF">Daesc_001036</name>
</gene>
<dbReference type="PANTHER" id="PTHR43377">
    <property type="entry name" value="BILIVERDIN REDUCTASE A"/>
    <property type="match status" value="1"/>
</dbReference>
<dbReference type="SUPFAM" id="SSF55347">
    <property type="entry name" value="Glyceraldehyde-3-phosphate dehydrogenase-like, C-terminal domain"/>
    <property type="match status" value="1"/>
</dbReference>
<feature type="compositionally biased region" description="Low complexity" evidence="1">
    <location>
        <begin position="399"/>
        <end position="416"/>
    </location>
</feature>
<comment type="caution">
    <text evidence="3">The sequence shown here is derived from an EMBL/GenBank/DDBJ whole genome shotgun (WGS) entry which is preliminary data.</text>
</comment>
<dbReference type="PANTHER" id="PTHR43377:SF12">
    <property type="entry name" value="BINDING ROSSMANN FOLD OXIDOREDUCTASE, PUTATIVE (AFU_ORTHOLOGUE AFUA_3G11840)-RELATED"/>
    <property type="match status" value="1"/>
</dbReference>
<dbReference type="InterPro" id="IPR036291">
    <property type="entry name" value="NAD(P)-bd_dom_sf"/>
</dbReference>
<evidence type="ECO:0000313" key="3">
    <source>
        <dbReference type="EMBL" id="KAK6958240.1"/>
    </source>
</evidence>
<feature type="region of interest" description="Disordered" evidence="1">
    <location>
        <begin position="1"/>
        <end position="35"/>
    </location>
</feature>
<dbReference type="SUPFAM" id="SSF51735">
    <property type="entry name" value="NAD(P)-binding Rossmann-fold domains"/>
    <property type="match status" value="1"/>
</dbReference>
<dbReference type="InterPro" id="IPR051450">
    <property type="entry name" value="Gfo/Idh/MocA_Oxidoreductases"/>
</dbReference>
<feature type="region of interest" description="Disordered" evidence="1">
    <location>
        <begin position="394"/>
        <end position="419"/>
    </location>
</feature>